<dbReference type="InterPro" id="IPR003760">
    <property type="entry name" value="PnrA-like"/>
</dbReference>
<evidence type="ECO:0000256" key="6">
    <source>
        <dbReference type="ARBA" id="ARBA00023288"/>
    </source>
</evidence>
<dbReference type="InterPro" id="IPR050957">
    <property type="entry name" value="BMP_lipoprotein"/>
</dbReference>
<dbReference type="Pfam" id="PF02608">
    <property type="entry name" value="Bmp"/>
    <property type="match status" value="1"/>
</dbReference>
<evidence type="ECO:0000313" key="10">
    <source>
        <dbReference type="Proteomes" id="UP000265341"/>
    </source>
</evidence>
<organism evidence="9 10">
    <name type="scientific">Calidithermus roseus</name>
    <dbReference type="NCBI Taxonomy" id="1644118"/>
    <lineage>
        <taxon>Bacteria</taxon>
        <taxon>Thermotogati</taxon>
        <taxon>Deinococcota</taxon>
        <taxon>Deinococci</taxon>
        <taxon>Thermales</taxon>
        <taxon>Thermaceae</taxon>
        <taxon>Calidithermus</taxon>
    </lineage>
</organism>
<evidence type="ECO:0000256" key="3">
    <source>
        <dbReference type="ARBA" id="ARBA00022475"/>
    </source>
</evidence>
<dbReference type="RefSeq" id="WP_119279438.1">
    <property type="nucleotide sequence ID" value="NZ_QWLA01000067.1"/>
</dbReference>
<comment type="caution">
    <text evidence="9">The sequence shown here is derived from an EMBL/GenBank/DDBJ whole genome shotgun (WGS) entry which is preliminary data.</text>
</comment>
<dbReference type="Proteomes" id="UP000265341">
    <property type="component" value="Unassembled WGS sequence"/>
</dbReference>
<gene>
    <name evidence="9" type="primary">tmpC_2</name>
    <name evidence="9" type="ORF">Mrose_02850</name>
</gene>
<dbReference type="AlphaFoldDB" id="A0A399EP17"/>
<feature type="signal peptide" evidence="7">
    <location>
        <begin position="1"/>
        <end position="24"/>
    </location>
</feature>
<accession>A0A399EP17</accession>
<evidence type="ECO:0000256" key="5">
    <source>
        <dbReference type="ARBA" id="ARBA00023136"/>
    </source>
</evidence>
<feature type="domain" description="ABC transporter substrate-binding protein PnrA-like" evidence="8">
    <location>
        <begin position="33"/>
        <end position="234"/>
    </location>
</feature>
<evidence type="ECO:0000313" key="9">
    <source>
        <dbReference type="EMBL" id="RIH83891.1"/>
    </source>
</evidence>
<dbReference type="EMBL" id="QWLA01000067">
    <property type="protein sequence ID" value="RIH83891.1"/>
    <property type="molecule type" value="Genomic_DNA"/>
</dbReference>
<evidence type="ECO:0000256" key="4">
    <source>
        <dbReference type="ARBA" id="ARBA00022729"/>
    </source>
</evidence>
<keyword evidence="10" id="KW-1185">Reference proteome</keyword>
<dbReference type="SUPFAM" id="SSF53822">
    <property type="entry name" value="Periplasmic binding protein-like I"/>
    <property type="match status" value="1"/>
</dbReference>
<comment type="subcellular location">
    <subcellularLocation>
        <location evidence="1">Cell membrane</location>
        <topology evidence="1">Lipid-anchor</topology>
    </subcellularLocation>
</comment>
<comment type="similarity">
    <text evidence="2">Belongs to the BMP lipoprotein family.</text>
</comment>
<evidence type="ECO:0000256" key="7">
    <source>
        <dbReference type="SAM" id="SignalP"/>
    </source>
</evidence>
<keyword evidence="3" id="KW-1003">Cell membrane</keyword>
<dbReference type="OrthoDB" id="9769871at2"/>
<sequence>MKKSVVLGIAALGLAGVASLAALAQNPIRVGLAFDAGGKQDRSFNQSTYEGAQRAAKELGVQIFDFEPADPSQVGSGIRKFAEEGFDLVIGVGFANNPAITQAAKEFTDVKFAVIDDVPGEGKLPNAVGLVFREHEGSFLVGYIAGSLSNTGVVGFVGGMDIPLIHKFEQGYKAGAERAFAARGIKGKVLINYVGTTPAAWNDPGKGKELATSQNRQGADIIYAAAGASGLGVKDFVLQKRCLKASELPAGVKFVSDNFKDVPKYAAYNQACAGNTRPVFMIGVDANQNYLGDTDRNPATLNHVLTSMLKRVDQATYSVIKNVKEGAFKGGVLEFGLSNNGVGYALDEFNKALIPQAVLNRLGTLRQQIISGALKVPSAR</sequence>
<keyword evidence="6 9" id="KW-0449">Lipoprotein</keyword>
<dbReference type="CDD" id="cd06354">
    <property type="entry name" value="PBP1_PrnA-like"/>
    <property type="match status" value="1"/>
</dbReference>
<evidence type="ECO:0000256" key="2">
    <source>
        <dbReference type="ARBA" id="ARBA00008610"/>
    </source>
</evidence>
<protein>
    <submittedName>
        <fullName evidence="9">Membrane lipoprotein TmpC</fullName>
    </submittedName>
</protein>
<dbReference type="PANTHER" id="PTHR34296">
    <property type="entry name" value="TRANSCRIPTIONAL ACTIVATOR PROTEIN MED"/>
    <property type="match status" value="1"/>
</dbReference>
<dbReference type="PANTHER" id="PTHR34296:SF2">
    <property type="entry name" value="ABC TRANSPORTER GUANOSINE-BINDING PROTEIN NUPN"/>
    <property type="match status" value="1"/>
</dbReference>
<dbReference type="Gene3D" id="3.40.50.2300">
    <property type="match status" value="4"/>
</dbReference>
<dbReference type="GO" id="GO:0005886">
    <property type="term" value="C:plasma membrane"/>
    <property type="evidence" value="ECO:0007669"/>
    <property type="project" value="UniProtKB-SubCell"/>
</dbReference>
<evidence type="ECO:0000256" key="1">
    <source>
        <dbReference type="ARBA" id="ARBA00004193"/>
    </source>
</evidence>
<dbReference type="InterPro" id="IPR028082">
    <property type="entry name" value="Peripla_BP_I"/>
</dbReference>
<evidence type="ECO:0000259" key="8">
    <source>
        <dbReference type="Pfam" id="PF02608"/>
    </source>
</evidence>
<keyword evidence="5" id="KW-0472">Membrane</keyword>
<keyword evidence="4 7" id="KW-0732">Signal</keyword>
<proteinExistence type="inferred from homology"/>
<name>A0A399EP17_9DEIN</name>
<feature type="chain" id="PRO_5017434028" evidence="7">
    <location>
        <begin position="25"/>
        <end position="380"/>
    </location>
</feature>
<reference evidence="9 10" key="1">
    <citation type="submission" date="2018-08" db="EMBL/GenBank/DDBJ databases">
        <title>Meiothermus roseus NBRC 110900 genome sequencing project.</title>
        <authorList>
            <person name="Da Costa M.S."/>
            <person name="Albuquerque L."/>
            <person name="Raposo P."/>
            <person name="Froufe H.J.C."/>
            <person name="Barroso C.S."/>
            <person name="Egas C."/>
        </authorList>
    </citation>
    <scope>NUCLEOTIDE SEQUENCE [LARGE SCALE GENOMIC DNA]</scope>
    <source>
        <strain evidence="9 10">NBRC 110900</strain>
    </source>
</reference>